<evidence type="ECO:0000256" key="1">
    <source>
        <dbReference type="SAM" id="MobiDB-lite"/>
    </source>
</evidence>
<feature type="region of interest" description="Disordered" evidence="1">
    <location>
        <begin position="1"/>
        <end position="44"/>
    </location>
</feature>
<dbReference type="EMBL" id="BMMS01000010">
    <property type="protein sequence ID" value="GGO88026.1"/>
    <property type="molecule type" value="Genomic_DNA"/>
</dbReference>
<accession>A0A918DX82</accession>
<name>A0A918DX82_9ACTN</name>
<protein>
    <submittedName>
        <fullName evidence="2">Uncharacterized protein</fullName>
    </submittedName>
</protein>
<sequence length="112" mass="12506">MCIPRRTGRAFARPAQVGPRPEMRAGEPGRTLDSMTESSSVRRPLMVVGPVMPDDRPFRVVEIRGGTDREVVAKAHSLVDLIFFAHSEGLEHIDLDDPSKVRWIGGGQYHWS</sequence>
<proteinExistence type="predicted"/>
<evidence type="ECO:0000313" key="3">
    <source>
        <dbReference type="Proteomes" id="UP000641932"/>
    </source>
</evidence>
<comment type="caution">
    <text evidence="2">The sequence shown here is derived from an EMBL/GenBank/DDBJ whole genome shotgun (WGS) entry which is preliminary data.</text>
</comment>
<gene>
    <name evidence="2" type="ORF">GCM10012280_27870</name>
</gene>
<reference evidence="2" key="1">
    <citation type="journal article" date="2014" name="Int. J. Syst. Evol. Microbiol.">
        <title>Complete genome sequence of Corynebacterium casei LMG S-19264T (=DSM 44701T), isolated from a smear-ripened cheese.</title>
        <authorList>
            <consortium name="US DOE Joint Genome Institute (JGI-PGF)"/>
            <person name="Walter F."/>
            <person name="Albersmeier A."/>
            <person name="Kalinowski J."/>
            <person name="Ruckert C."/>
        </authorList>
    </citation>
    <scope>NUCLEOTIDE SEQUENCE</scope>
    <source>
        <strain evidence="2">CGMCC 4.7201</strain>
    </source>
</reference>
<dbReference type="AlphaFoldDB" id="A0A918DX82"/>
<organism evidence="2 3">
    <name type="scientific">Wenjunlia tyrosinilytica</name>
    <dbReference type="NCBI Taxonomy" id="1544741"/>
    <lineage>
        <taxon>Bacteria</taxon>
        <taxon>Bacillati</taxon>
        <taxon>Actinomycetota</taxon>
        <taxon>Actinomycetes</taxon>
        <taxon>Kitasatosporales</taxon>
        <taxon>Streptomycetaceae</taxon>
        <taxon>Wenjunlia</taxon>
    </lineage>
</organism>
<keyword evidence="3" id="KW-1185">Reference proteome</keyword>
<dbReference type="Proteomes" id="UP000641932">
    <property type="component" value="Unassembled WGS sequence"/>
</dbReference>
<evidence type="ECO:0000313" key="2">
    <source>
        <dbReference type="EMBL" id="GGO88026.1"/>
    </source>
</evidence>
<reference evidence="2" key="2">
    <citation type="submission" date="2020-09" db="EMBL/GenBank/DDBJ databases">
        <authorList>
            <person name="Sun Q."/>
            <person name="Zhou Y."/>
        </authorList>
    </citation>
    <scope>NUCLEOTIDE SEQUENCE</scope>
    <source>
        <strain evidence="2">CGMCC 4.7201</strain>
    </source>
</reference>